<protein>
    <submittedName>
        <fullName evidence="1">Uncharacterized protein</fullName>
    </submittedName>
</protein>
<dbReference type="OrthoDB" id="443402at2759"/>
<comment type="caution">
    <text evidence="1">The sequence shown here is derived from an EMBL/GenBank/DDBJ whole genome shotgun (WGS) entry which is preliminary data.</text>
</comment>
<gene>
    <name evidence="1" type="ORF">J437_LFUL005003</name>
</gene>
<keyword evidence="2" id="KW-1185">Reference proteome</keyword>
<dbReference type="Proteomes" id="UP000792457">
    <property type="component" value="Unassembled WGS sequence"/>
</dbReference>
<organism evidence="1 2">
    <name type="scientific">Ladona fulva</name>
    <name type="common">Scarce chaser dragonfly</name>
    <name type="synonym">Libellula fulva</name>
    <dbReference type="NCBI Taxonomy" id="123851"/>
    <lineage>
        <taxon>Eukaryota</taxon>
        <taxon>Metazoa</taxon>
        <taxon>Ecdysozoa</taxon>
        <taxon>Arthropoda</taxon>
        <taxon>Hexapoda</taxon>
        <taxon>Insecta</taxon>
        <taxon>Pterygota</taxon>
        <taxon>Palaeoptera</taxon>
        <taxon>Odonata</taxon>
        <taxon>Epiprocta</taxon>
        <taxon>Anisoptera</taxon>
        <taxon>Libelluloidea</taxon>
        <taxon>Libellulidae</taxon>
        <taxon>Ladona</taxon>
    </lineage>
</organism>
<evidence type="ECO:0000313" key="2">
    <source>
        <dbReference type="Proteomes" id="UP000792457"/>
    </source>
</evidence>
<sequence>MANELWLHSPAGGDPVVYHWPLTSGTGSDKHDGAIEIIETLSGLFIRFLAVASTIALGEAKSFRTAKLGSQHALPKKNSATDRRFKQLVRSIARTPGESADVYFRRIRRRTPTLPVRYTLQFSRP</sequence>
<proteinExistence type="predicted"/>
<accession>A0A8K0JU99</accession>
<name>A0A8K0JU99_LADFU</name>
<evidence type="ECO:0000313" key="1">
    <source>
        <dbReference type="EMBL" id="KAG8222797.1"/>
    </source>
</evidence>
<reference evidence="1" key="1">
    <citation type="submission" date="2013-04" db="EMBL/GenBank/DDBJ databases">
        <authorList>
            <person name="Qu J."/>
            <person name="Murali S.C."/>
            <person name="Bandaranaike D."/>
            <person name="Bellair M."/>
            <person name="Blankenburg K."/>
            <person name="Chao H."/>
            <person name="Dinh H."/>
            <person name="Doddapaneni H."/>
            <person name="Downs B."/>
            <person name="Dugan-Rocha S."/>
            <person name="Elkadiri S."/>
            <person name="Gnanaolivu R.D."/>
            <person name="Hernandez B."/>
            <person name="Javaid M."/>
            <person name="Jayaseelan J.C."/>
            <person name="Lee S."/>
            <person name="Li M."/>
            <person name="Ming W."/>
            <person name="Munidasa M."/>
            <person name="Muniz J."/>
            <person name="Nguyen L."/>
            <person name="Ongeri F."/>
            <person name="Osuji N."/>
            <person name="Pu L.-L."/>
            <person name="Puazo M."/>
            <person name="Qu C."/>
            <person name="Quiroz J."/>
            <person name="Raj R."/>
            <person name="Weissenberger G."/>
            <person name="Xin Y."/>
            <person name="Zou X."/>
            <person name="Han Y."/>
            <person name="Richards S."/>
            <person name="Worley K."/>
            <person name="Muzny D."/>
            <person name="Gibbs R."/>
        </authorList>
    </citation>
    <scope>NUCLEOTIDE SEQUENCE</scope>
    <source>
        <strain evidence="1">Sampled in the wild</strain>
    </source>
</reference>
<reference evidence="1" key="2">
    <citation type="submission" date="2017-10" db="EMBL/GenBank/DDBJ databases">
        <title>Ladona fulva Genome sequencing and assembly.</title>
        <authorList>
            <person name="Murali S."/>
            <person name="Richards S."/>
            <person name="Bandaranaike D."/>
            <person name="Bellair M."/>
            <person name="Blankenburg K."/>
            <person name="Chao H."/>
            <person name="Dinh H."/>
            <person name="Doddapaneni H."/>
            <person name="Dugan-Rocha S."/>
            <person name="Elkadiri S."/>
            <person name="Gnanaolivu R."/>
            <person name="Hernandez B."/>
            <person name="Skinner E."/>
            <person name="Javaid M."/>
            <person name="Lee S."/>
            <person name="Li M."/>
            <person name="Ming W."/>
            <person name="Munidasa M."/>
            <person name="Muniz J."/>
            <person name="Nguyen L."/>
            <person name="Hughes D."/>
            <person name="Osuji N."/>
            <person name="Pu L.-L."/>
            <person name="Puazo M."/>
            <person name="Qu C."/>
            <person name="Quiroz J."/>
            <person name="Raj R."/>
            <person name="Weissenberger G."/>
            <person name="Xin Y."/>
            <person name="Zou X."/>
            <person name="Han Y."/>
            <person name="Worley K."/>
            <person name="Muzny D."/>
            <person name="Gibbs R."/>
        </authorList>
    </citation>
    <scope>NUCLEOTIDE SEQUENCE</scope>
    <source>
        <strain evidence="1">Sampled in the wild</strain>
    </source>
</reference>
<dbReference type="AlphaFoldDB" id="A0A8K0JU99"/>
<dbReference type="Gene3D" id="1.10.260.60">
    <property type="match status" value="1"/>
</dbReference>
<dbReference type="EMBL" id="KZ308144">
    <property type="protein sequence ID" value="KAG8222797.1"/>
    <property type="molecule type" value="Genomic_DNA"/>
</dbReference>